<dbReference type="GO" id="GO:0009061">
    <property type="term" value="P:anaerobic respiration"/>
    <property type="evidence" value="ECO:0007669"/>
    <property type="project" value="TreeGrafter"/>
</dbReference>
<evidence type="ECO:0000256" key="11">
    <source>
        <dbReference type="SAM" id="MobiDB-lite"/>
    </source>
</evidence>
<dbReference type="Pfam" id="PF14720">
    <property type="entry name" value="NiFe_hyd_SSU_C"/>
    <property type="match status" value="1"/>
</dbReference>
<evidence type="ECO:0000259" key="13">
    <source>
        <dbReference type="Pfam" id="PF14720"/>
    </source>
</evidence>
<dbReference type="InterPro" id="IPR006137">
    <property type="entry name" value="NADH_UbQ_OxRdtase-like_20kDa"/>
</dbReference>
<dbReference type="GO" id="GO:0030313">
    <property type="term" value="C:cell envelope"/>
    <property type="evidence" value="ECO:0007669"/>
    <property type="project" value="UniProtKB-SubCell"/>
</dbReference>
<keyword evidence="10" id="KW-0411">Iron-sulfur</keyword>
<dbReference type="Gene3D" id="3.40.50.700">
    <property type="entry name" value="NADH:ubiquinone oxidoreductase-like, 20kDa subunit"/>
    <property type="match status" value="1"/>
</dbReference>
<comment type="caution">
    <text evidence="14">The sequence shown here is derived from an EMBL/GenBank/DDBJ whole genome shotgun (WGS) entry which is preliminary data.</text>
</comment>
<evidence type="ECO:0000256" key="5">
    <source>
        <dbReference type="ARBA" id="ARBA00022485"/>
    </source>
</evidence>
<dbReference type="GO" id="GO:0008901">
    <property type="term" value="F:ferredoxin hydrogenase activity"/>
    <property type="evidence" value="ECO:0007669"/>
    <property type="project" value="InterPro"/>
</dbReference>
<evidence type="ECO:0000256" key="1">
    <source>
        <dbReference type="ARBA" id="ARBA00001966"/>
    </source>
</evidence>
<sequence length="450" mass="48528">MADRQTRTPRQQDRTPAEELLEELGPVDRYHDYESLGDFGMPARAMTDDLLSGMTRPGRFGPLEKVHAFWFAGASCDGCSVAVTGGTTPSLESMLLGAHPGIPRIALHHPVLNVESGAHYLRAAEQAVLGELDAPYVVILEGSIMDEVAAWRAGGYWSAQGEEPWGPDGELRPVSATEWIARLAPKAAAMIAIGTCATWGGVPAAEGNPTGAMSLMDFLGKDYRSVLGVPVVNVPGCPPIGDNFNETVAAVLYFLQGFGPLPEFDELGRPAWLFGETVHRRCVRGAYYEEGVFAEEFGDPECLVEIGCWGPVVNCNITSRGMINHVGGCMNAGGACIGCTMPGFPDKFTPFYKRPPGSLASTTASRMVGSLIRPLRKFSNNNLNREVRWDRQGASPSAFSREKSEPSALADVGHRFYDKVRRANDTGRNDADVWGKRDEAPAGGSPNPRV</sequence>
<keyword evidence="15" id="KW-1185">Reference proteome</keyword>
<name>A0A4Q7Y6J7_9ACTN</name>
<feature type="region of interest" description="Disordered" evidence="11">
    <location>
        <begin position="1"/>
        <end position="22"/>
    </location>
</feature>
<dbReference type="GO" id="GO:0009375">
    <property type="term" value="C:ferredoxin hydrogenase complex"/>
    <property type="evidence" value="ECO:0007669"/>
    <property type="project" value="InterPro"/>
</dbReference>
<evidence type="ECO:0000313" key="15">
    <source>
        <dbReference type="Proteomes" id="UP000292507"/>
    </source>
</evidence>
<gene>
    <name evidence="14" type="ORF">BKA19_1464</name>
</gene>
<feature type="domain" description="NADH:ubiquinone oxidoreductase-like 20kDa subunit" evidence="12">
    <location>
        <begin position="76"/>
        <end position="250"/>
    </location>
</feature>
<feature type="region of interest" description="Disordered" evidence="11">
    <location>
        <begin position="421"/>
        <end position="450"/>
    </location>
</feature>
<evidence type="ECO:0000313" key="14">
    <source>
        <dbReference type="EMBL" id="RZU31783.1"/>
    </source>
</evidence>
<keyword evidence="9" id="KW-0408">Iron</keyword>
<dbReference type="PANTHER" id="PTHR30013:SF5">
    <property type="entry name" value="HYDROGENASE SMALL SUBUNIT"/>
    <property type="match status" value="1"/>
</dbReference>
<dbReference type="InterPro" id="IPR037148">
    <property type="entry name" value="NiFe-Hase_small_C_sf"/>
</dbReference>
<dbReference type="Pfam" id="PF01058">
    <property type="entry name" value="Oxidored_q6"/>
    <property type="match status" value="1"/>
</dbReference>
<keyword evidence="7" id="KW-0732">Signal</keyword>
<evidence type="ECO:0000256" key="4">
    <source>
        <dbReference type="ARBA" id="ARBA00011771"/>
    </source>
</evidence>
<dbReference type="PANTHER" id="PTHR30013">
    <property type="entry name" value="NIFE / NIFESE HYDROGENASE SMALL SUBUNIT FAMILY MEMBER"/>
    <property type="match status" value="1"/>
</dbReference>
<evidence type="ECO:0000256" key="8">
    <source>
        <dbReference type="ARBA" id="ARBA00023002"/>
    </source>
</evidence>
<dbReference type="InterPro" id="IPR001821">
    <property type="entry name" value="NiFe_hydrogenase_ssu"/>
</dbReference>
<comment type="cofactor">
    <cofactor evidence="1">
        <name>[4Fe-4S] cluster</name>
        <dbReference type="ChEBI" id="CHEBI:49883"/>
    </cofactor>
</comment>
<evidence type="ECO:0000256" key="6">
    <source>
        <dbReference type="ARBA" id="ARBA00022723"/>
    </source>
</evidence>
<dbReference type="Gene3D" id="4.10.480.10">
    <property type="entry name" value="Cytochrome-c3 hydrogenase, C-terminal domain"/>
    <property type="match status" value="1"/>
</dbReference>
<evidence type="ECO:0000256" key="7">
    <source>
        <dbReference type="ARBA" id="ARBA00022729"/>
    </source>
</evidence>
<comment type="subcellular location">
    <subcellularLocation>
        <location evidence="2">Cell envelope</location>
    </subcellularLocation>
</comment>
<evidence type="ECO:0000259" key="12">
    <source>
        <dbReference type="Pfam" id="PF01058"/>
    </source>
</evidence>
<keyword evidence="8" id="KW-0560">Oxidoreductase</keyword>
<dbReference type="Proteomes" id="UP000292507">
    <property type="component" value="Unassembled WGS sequence"/>
</dbReference>
<evidence type="ECO:0000256" key="10">
    <source>
        <dbReference type="ARBA" id="ARBA00023014"/>
    </source>
</evidence>
<organism evidence="14 15">
    <name type="scientific">Blastococcus saxobsidens</name>
    <dbReference type="NCBI Taxonomy" id="138336"/>
    <lineage>
        <taxon>Bacteria</taxon>
        <taxon>Bacillati</taxon>
        <taxon>Actinomycetota</taxon>
        <taxon>Actinomycetes</taxon>
        <taxon>Geodermatophilales</taxon>
        <taxon>Geodermatophilaceae</taxon>
        <taxon>Blastococcus</taxon>
    </lineage>
</organism>
<evidence type="ECO:0000256" key="2">
    <source>
        <dbReference type="ARBA" id="ARBA00004196"/>
    </source>
</evidence>
<comment type="similarity">
    <text evidence="3">Belongs to the [NiFe]/[NiFeSe] hydrogenase small subunit family.</text>
</comment>
<dbReference type="AlphaFoldDB" id="A0A4Q7Y6J7"/>
<dbReference type="GO" id="GO:0046872">
    <property type="term" value="F:metal ion binding"/>
    <property type="evidence" value="ECO:0007669"/>
    <property type="project" value="UniProtKB-KW"/>
</dbReference>
<dbReference type="RefSeq" id="WP_207225707.1">
    <property type="nucleotide sequence ID" value="NZ_POQT01000006.1"/>
</dbReference>
<comment type="subunit">
    <text evidence="4">Heterodimer of a large and a small subunit.</text>
</comment>
<dbReference type="GO" id="GO:0044569">
    <property type="term" value="C:[Ni-Fe] hydrogenase complex"/>
    <property type="evidence" value="ECO:0007669"/>
    <property type="project" value="TreeGrafter"/>
</dbReference>
<dbReference type="SUPFAM" id="SSF56770">
    <property type="entry name" value="HydA/Nqo6-like"/>
    <property type="match status" value="1"/>
</dbReference>
<feature type="compositionally biased region" description="Basic and acidic residues" evidence="11">
    <location>
        <begin position="421"/>
        <end position="440"/>
    </location>
</feature>
<evidence type="ECO:0000256" key="9">
    <source>
        <dbReference type="ARBA" id="ARBA00023004"/>
    </source>
</evidence>
<dbReference type="GO" id="GO:0016020">
    <property type="term" value="C:membrane"/>
    <property type="evidence" value="ECO:0007669"/>
    <property type="project" value="TreeGrafter"/>
</dbReference>
<dbReference type="GO" id="GO:0009055">
    <property type="term" value="F:electron transfer activity"/>
    <property type="evidence" value="ECO:0007669"/>
    <property type="project" value="TreeGrafter"/>
</dbReference>
<dbReference type="GO" id="GO:0051539">
    <property type="term" value="F:4 iron, 4 sulfur cluster binding"/>
    <property type="evidence" value="ECO:0007669"/>
    <property type="project" value="UniProtKB-KW"/>
</dbReference>
<dbReference type="EMBL" id="SHKV01000001">
    <property type="protein sequence ID" value="RZU31783.1"/>
    <property type="molecule type" value="Genomic_DNA"/>
</dbReference>
<protein>
    <submittedName>
        <fullName evidence="14">Hydrogenase small subunit</fullName>
    </submittedName>
</protein>
<feature type="compositionally biased region" description="Basic and acidic residues" evidence="11">
    <location>
        <begin position="1"/>
        <end position="17"/>
    </location>
</feature>
<accession>A0A4Q7Y6J7</accession>
<reference evidence="14 15" key="1">
    <citation type="submission" date="2019-02" db="EMBL/GenBank/DDBJ databases">
        <title>Sequencing the genomes of 1000 actinobacteria strains.</title>
        <authorList>
            <person name="Klenk H.-P."/>
        </authorList>
    </citation>
    <scope>NUCLEOTIDE SEQUENCE [LARGE SCALE GENOMIC DNA]</scope>
    <source>
        <strain evidence="14 15">DSM 44509</strain>
    </source>
</reference>
<dbReference type="InterPro" id="IPR037024">
    <property type="entry name" value="NiFe_Hase_small_N_sf"/>
</dbReference>
<keyword evidence="6" id="KW-0479">Metal-binding</keyword>
<proteinExistence type="inferred from homology"/>
<evidence type="ECO:0000256" key="3">
    <source>
        <dbReference type="ARBA" id="ARBA00006605"/>
    </source>
</evidence>
<dbReference type="InterPro" id="IPR027394">
    <property type="entry name" value="Cytochrome-c3_hydrogenase_C"/>
</dbReference>
<keyword evidence="5" id="KW-0004">4Fe-4S</keyword>
<feature type="domain" description="Cytochrome-c3 hydrogenase C-terminal" evidence="13">
    <location>
        <begin position="274"/>
        <end position="352"/>
    </location>
</feature>